<dbReference type="RefSeq" id="WP_345734460.1">
    <property type="nucleotide sequence ID" value="NZ_BAABIA010000001.1"/>
</dbReference>
<sequence length="238" mass="26053">MIRPLFTSLLALTMTASLSAAELTPQTFAGEVSLKVGYSYLLTLPEGYETDTAKKWPLLVFLHGAGERGSDLELLKKHGPPKLMAAGKKFEAIVVCPQVPTANIWNEHGVKALTDEIIRTHRVDTSRLYLTGISMGGFGTWDTALAYPDTYAAIAPICGGAGVGFVMAERIKDLPCWIFHGDKDGAVSVDFSTRMHSALQKVGSSAKLTIYPGVGHDSWTQTYNNEEFWNWLFAQKKP</sequence>
<feature type="domain" description="Phospholipase/carboxylesterase/thioesterase" evidence="3">
    <location>
        <begin position="113"/>
        <end position="222"/>
    </location>
</feature>
<dbReference type="Pfam" id="PF02230">
    <property type="entry name" value="Abhydrolase_2"/>
    <property type="match status" value="1"/>
</dbReference>
<dbReference type="Proteomes" id="UP001499852">
    <property type="component" value="Unassembled WGS sequence"/>
</dbReference>
<reference evidence="5" key="1">
    <citation type="journal article" date="2019" name="Int. J. Syst. Evol. Microbiol.">
        <title>The Global Catalogue of Microorganisms (GCM) 10K type strain sequencing project: providing services to taxonomists for standard genome sequencing and annotation.</title>
        <authorList>
            <consortium name="The Broad Institute Genomics Platform"/>
            <consortium name="The Broad Institute Genome Sequencing Center for Infectious Disease"/>
            <person name="Wu L."/>
            <person name="Ma J."/>
        </authorList>
    </citation>
    <scope>NUCLEOTIDE SEQUENCE [LARGE SCALE GENOMIC DNA]</scope>
    <source>
        <strain evidence="5">JCM 18053</strain>
    </source>
</reference>
<dbReference type="InterPro" id="IPR029058">
    <property type="entry name" value="AB_hydrolase_fold"/>
</dbReference>
<name>A0ABP9NSX3_9BACT</name>
<dbReference type="InterPro" id="IPR050955">
    <property type="entry name" value="Plant_Biomass_Hydrol_Est"/>
</dbReference>
<proteinExistence type="predicted"/>
<gene>
    <name evidence="4" type="ORF">GCM10023213_01540</name>
</gene>
<organism evidence="4 5">
    <name type="scientific">Prosthecobacter algae</name>
    <dbReference type="NCBI Taxonomy" id="1144682"/>
    <lineage>
        <taxon>Bacteria</taxon>
        <taxon>Pseudomonadati</taxon>
        <taxon>Verrucomicrobiota</taxon>
        <taxon>Verrucomicrobiia</taxon>
        <taxon>Verrucomicrobiales</taxon>
        <taxon>Verrucomicrobiaceae</taxon>
        <taxon>Prosthecobacter</taxon>
    </lineage>
</organism>
<dbReference type="InterPro" id="IPR003140">
    <property type="entry name" value="PLipase/COase/thioEstase"/>
</dbReference>
<keyword evidence="5" id="KW-1185">Reference proteome</keyword>
<dbReference type="Gene3D" id="3.40.50.1820">
    <property type="entry name" value="alpha/beta hydrolase"/>
    <property type="match status" value="1"/>
</dbReference>
<keyword evidence="1 2" id="KW-0732">Signal</keyword>
<evidence type="ECO:0000256" key="1">
    <source>
        <dbReference type="ARBA" id="ARBA00022729"/>
    </source>
</evidence>
<dbReference type="PANTHER" id="PTHR43037:SF1">
    <property type="entry name" value="BLL1128 PROTEIN"/>
    <property type="match status" value="1"/>
</dbReference>
<dbReference type="PANTHER" id="PTHR43037">
    <property type="entry name" value="UNNAMED PRODUCT-RELATED"/>
    <property type="match status" value="1"/>
</dbReference>
<dbReference type="SUPFAM" id="SSF53474">
    <property type="entry name" value="alpha/beta-Hydrolases"/>
    <property type="match status" value="1"/>
</dbReference>
<evidence type="ECO:0000256" key="2">
    <source>
        <dbReference type="SAM" id="SignalP"/>
    </source>
</evidence>
<evidence type="ECO:0000313" key="5">
    <source>
        <dbReference type="Proteomes" id="UP001499852"/>
    </source>
</evidence>
<evidence type="ECO:0000313" key="4">
    <source>
        <dbReference type="EMBL" id="GAA5132807.1"/>
    </source>
</evidence>
<protein>
    <recommendedName>
        <fullName evidence="3">Phospholipase/carboxylesterase/thioesterase domain-containing protein</fullName>
    </recommendedName>
</protein>
<accession>A0ABP9NSX3</accession>
<feature type="chain" id="PRO_5046265984" description="Phospholipase/carboxylesterase/thioesterase domain-containing protein" evidence="2">
    <location>
        <begin position="21"/>
        <end position="238"/>
    </location>
</feature>
<dbReference type="EMBL" id="BAABIA010000001">
    <property type="protein sequence ID" value="GAA5132807.1"/>
    <property type="molecule type" value="Genomic_DNA"/>
</dbReference>
<comment type="caution">
    <text evidence="4">The sequence shown here is derived from an EMBL/GenBank/DDBJ whole genome shotgun (WGS) entry which is preliminary data.</text>
</comment>
<evidence type="ECO:0000259" key="3">
    <source>
        <dbReference type="Pfam" id="PF02230"/>
    </source>
</evidence>
<feature type="signal peptide" evidence="2">
    <location>
        <begin position="1"/>
        <end position="20"/>
    </location>
</feature>